<dbReference type="EMBL" id="MFEY01000002">
    <property type="protein sequence ID" value="OGE90883.1"/>
    <property type="molecule type" value="Genomic_DNA"/>
</dbReference>
<name>A0A1F5PLS0_9BACT</name>
<gene>
    <name evidence="1" type="ORF">A3E29_01780</name>
</gene>
<comment type="caution">
    <text evidence="1">The sequence shown here is derived from an EMBL/GenBank/DDBJ whole genome shotgun (WGS) entry which is preliminary data.</text>
</comment>
<dbReference type="AlphaFoldDB" id="A0A1F5PLS0"/>
<reference evidence="1 2" key="1">
    <citation type="journal article" date="2016" name="Nat. Commun.">
        <title>Thousands of microbial genomes shed light on interconnected biogeochemical processes in an aquifer system.</title>
        <authorList>
            <person name="Anantharaman K."/>
            <person name="Brown C.T."/>
            <person name="Hug L.A."/>
            <person name="Sharon I."/>
            <person name="Castelle C.J."/>
            <person name="Probst A.J."/>
            <person name="Thomas B.C."/>
            <person name="Singh A."/>
            <person name="Wilkins M.J."/>
            <person name="Karaoz U."/>
            <person name="Brodie E.L."/>
            <person name="Williams K.H."/>
            <person name="Hubbard S.S."/>
            <person name="Banfield J.F."/>
        </authorList>
    </citation>
    <scope>NUCLEOTIDE SEQUENCE [LARGE SCALE GENOMIC DNA]</scope>
</reference>
<dbReference type="Proteomes" id="UP000177682">
    <property type="component" value="Unassembled WGS sequence"/>
</dbReference>
<evidence type="ECO:0000313" key="2">
    <source>
        <dbReference type="Proteomes" id="UP000177682"/>
    </source>
</evidence>
<protein>
    <submittedName>
        <fullName evidence="1">Uncharacterized protein</fullName>
    </submittedName>
</protein>
<sequence>MRDRGGYNPESEYSPEEMERLKFLTDLFSRGLDSDSIIATHGTSLEVIQQAVKTGNIPGSTIKKSRRSFYHPPGCLYINLTPDAAQSLGLPKDQANSGGYGEDIAKRHYLLSKLGLDFSNSRYSSLATDLTGPFPDRTIDEALKQLKEMAPNLEKDQLEQLIREAESRKGVLLGLDKSIADQYQIQKAEGDDDGWYIEIPNGMPINFLAGLEPQGQQEWDYFENLQKALNI</sequence>
<evidence type="ECO:0000313" key="1">
    <source>
        <dbReference type="EMBL" id="OGE90883.1"/>
    </source>
</evidence>
<organism evidence="1 2">
    <name type="scientific">Candidatus Doudnabacteria bacterium RIFCSPHIGHO2_12_FULL_48_16</name>
    <dbReference type="NCBI Taxonomy" id="1817838"/>
    <lineage>
        <taxon>Bacteria</taxon>
        <taxon>Candidatus Doudnaibacteriota</taxon>
    </lineage>
</organism>
<proteinExistence type="predicted"/>
<accession>A0A1F5PLS0</accession>